<feature type="non-terminal residue" evidence="2">
    <location>
        <position position="163"/>
    </location>
</feature>
<keyword evidence="1" id="KW-0732">Signal</keyword>
<evidence type="ECO:0000313" key="2">
    <source>
        <dbReference type="EMBL" id="CAG1859523.1"/>
    </source>
</evidence>
<dbReference type="EMBL" id="HG996466">
    <property type="protein sequence ID" value="CAG1859523.1"/>
    <property type="molecule type" value="Genomic_DNA"/>
</dbReference>
<feature type="non-terminal residue" evidence="2">
    <location>
        <position position="1"/>
    </location>
</feature>
<gene>
    <name evidence="2" type="ORF">GSMUA_298180.1</name>
</gene>
<name>A0A8D7B4A1_MUSAM</name>
<sequence length="163" mass="17384">SERPKAAANDVLLFAPLLARCSACDLNGPCLGLLHLPLGHYQGEHPVLNGGLHLIGLRILRQPKPPVEPAAAPLRAVPLALLLVIDRIPASLAAYGEDSAVLHLHLHVPLSDPREVGLEDMRLRGLLPVHAGVVCAGVIRGKATECIEDVAVTTQQHVVDERH</sequence>
<protein>
    <submittedName>
        <fullName evidence="2">(wild Malaysian banana) hypothetical protein</fullName>
    </submittedName>
</protein>
<organism evidence="2">
    <name type="scientific">Musa acuminata subsp. malaccensis</name>
    <name type="common">Wild banana</name>
    <name type="synonym">Musa malaccensis</name>
    <dbReference type="NCBI Taxonomy" id="214687"/>
    <lineage>
        <taxon>Eukaryota</taxon>
        <taxon>Viridiplantae</taxon>
        <taxon>Streptophyta</taxon>
        <taxon>Embryophyta</taxon>
        <taxon>Tracheophyta</taxon>
        <taxon>Spermatophyta</taxon>
        <taxon>Magnoliopsida</taxon>
        <taxon>Liliopsida</taxon>
        <taxon>Zingiberales</taxon>
        <taxon>Musaceae</taxon>
        <taxon>Musa</taxon>
    </lineage>
</organism>
<evidence type="ECO:0000256" key="1">
    <source>
        <dbReference type="SAM" id="SignalP"/>
    </source>
</evidence>
<feature type="signal peptide" evidence="1">
    <location>
        <begin position="1"/>
        <end position="23"/>
    </location>
</feature>
<reference evidence="2" key="1">
    <citation type="submission" date="2021-03" db="EMBL/GenBank/DDBJ databases">
        <authorList>
            <consortium name="Genoscope - CEA"/>
            <person name="William W."/>
        </authorList>
    </citation>
    <scope>NUCLEOTIDE SEQUENCE</scope>
    <source>
        <strain evidence="2">Doubled-haploid Pahang</strain>
    </source>
</reference>
<accession>A0A8D7B4A1</accession>
<dbReference type="AlphaFoldDB" id="A0A8D7B4A1"/>
<feature type="chain" id="PRO_5034912808" evidence="1">
    <location>
        <begin position="24"/>
        <end position="163"/>
    </location>
</feature>
<proteinExistence type="predicted"/>